<dbReference type="Proteomes" id="UP000243904">
    <property type="component" value="Chromosome I"/>
</dbReference>
<dbReference type="Pfam" id="PF04828">
    <property type="entry name" value="GFA"/>
    <property type="match status" value="1"/>
</dbReference>
<dbReference type="InterPro" id="IPR006913">
    <property type="entry name" value="CENP-V/GFA"/>
</dbReference>
<comment type="similarity">
    <text evidence="1">Belongs to the Gfa family.</text>
</comment>
<dbReference type="AlphaFoldDB" id="A0A1H1S6X9"/>
<keyword evidence="6" id="KW-1185">Reference proteome</keyword>
<gene>
    <name evidence="5" type="ORF">SAMN05444158_2056</name>
</gene>
<evidence type="ECO:0000256" key="3">
    <source>
        <dbReference type="ARBA" id="ARBA00022833"/>
    </source>
</evidence>
<accession>A0A1H1S6X9</accession>
<dbReference type="EMBL" id="LT629750">
    <property type="protein sequence ID" value="SDS43724.1"/>
    <property type="molecule type" value="Genomic_DNA"/>
</dbReference>
<evidence type="ECO:0000256" key="1">
    <source>
        <dbReference type="ARBA" id="ARBA00005495"/>
    </source>
</evidence>
<dbReference type="PROSITE" id="PS51891">
    <property type="entry name" value="CENP_V_GFA"/>
    <property type="match status" value="1"/>
</dbReference>
<keyword evidence="3" id="KW-0862">Zinc</keyword>
<evidence type="ECO:0000256" key="2">
    <source>
        <dbReference type="ARBA" id="ARBA00022723"/>
    </source>
</evidence>
<organism evidence="5 6">
    <name type="scientific">Bradyrhizobium canariense</name>
    <dbReference type="NCBI Taxonomy" id="255045"/>
    <lineage>
        <taxon>Bacteria</taxon>
        <taxon>Pseudomonadati</taxon>
        <taxon>Pseudomonadota</taxon>
        <taxon>Alphaproteobacteria</taxon>
        <taxon>Hyphomicrobiales</taxon>
        <taxon>Nitrobacteraceae</taxon>
        <taxon>Bradyrhizobium</taxon>
    </lineage>
</organism>
<dbReference type="PANTHER" id="PTHR28620">
    <property type="entry name" value="CENTROMERE PROTEIN V"/>
    <property type="match status" value="1"/>
</dbReference>
<evidence type="ECO:0000259" key="4">
    <source>
        <dbReference type="PROSITE" id="PS51891"/>
    </source>
</evidence>
<dbReference type="GO" id="GO:0016846">
    <property type="term" value="F:carbon-sulfur lyase activity"/>
    <property type="evidence" value="ECO:0007669"/>
    <property type="project" value="InterPro"/>
</dbReference>
<protein>
    <submittedName>
        <fullName evidence="5">Glutathione-dependent formaldehyde-activating enzyme</fullName>
    </submittedName>
</protein>
<dbReference type="PANTHER" id="PTHR28620:SF1">
    <property type="entry name" value="CENP-V_GFA DOMAIN-CONTAINING PROTEIN"/>
    <property type="match status" value="1"/>
</dbReference>
<dbReference type="GO" id="GO:0046872">
    <property type="term" value="F:metal ion binding"/>
    <property type="evidence" value="ECO:0007669"/>
    <property type="project" value="UniProtKB-KW"/>
</dbReference>
<feature type="domain" description="CENP-V/GFA" evidence="4">
    <location>
        <begin position="2"/>
        <end position="119"/>
    </location>
</feature>
<dbReference type="InterPro" id="IPR011057">
    <property type="entry name" value="Mss4-like_sf"/>
</dbReference>
<evidence type="ECO:0000313" key="6">
    <source>
        <dbReference type="Proteomes" id="UP000243904"/>
    </source>
</evidence>
<proteinExistence type="inferred from homology"/>
<dbReference type="SUPFAM" id="SSF51316">
    <property type="entry name" value="Mss4-like"/>
    <property type="match status" value="1"/>
</dbReference>
<dbReference type="InterPro" id="IPR052355">
    <property type="entry name" value="CENP-V-like"/>
</dbReference>
<sequence>MLKLTCLCGQVRIEVAKRPDFINECNCTLCSKSGARWSYFHPSEVSIEGATREYSREDKDDPAAEIHFCGRCGSTTHFTLTESAISKFGNVQTGVNMSLADESDLVGIELRYPDGRAWSGGADFGYVREPRVIGQSAASQ</sequence>
<name>A0A1H1S6X9_9BRAD</name>
<reference evidence="6" key="1">
    <citation type="submission" date="2016-10" db="EMBL/GenBank/DDBJ databases">
        <authorList>
            <person name="Varghese N."/>
            <person name="Submissions S."/>
        </authorList>
    </citation>
    <scope>NUCLEOTIDE SEQUENCE [LARGE SCALE GENOMIC DNA]</scope>
    <source>
        <strain evidence="6">GAS369</strain>
    </source>
</reference>
<dbReference type="Gene3D" id="2.170.150.70">
    <property type="match status" value="1"/>
</dbReference>
<keyword evidence="2" id="KW-0479">Metal-binding</keyword>
<dbReference type="RefSeq" id="WP_146687155.1">
    <property type="nucleotide sequence ID" value="NZ_LT629750.1"/>
</dbReference>
<evidence type="ECO:0000313" key="5">
    <source>
        <dbReference type="EMBL" id="SDS43724.1"/>
    </source>
</evidence>